<comment type="caution">
    <text evidence="2">The sequence shown here is derived from an EMBL/GenBank/DDBJ whole genome shotgun (WGS) entry which is preliminary data.</text>
</comment>
<evidence type="ECO:0000313" key="2">
    <source>
        <dbReference type="EMBL" id="RUS77538.1"/>
    </source>
</evidence>
<keyword evidence="3" id="KW-1185">Reference proteome</keyword>
<reference evidence="2 3" key="1">
    <citation type="submission" date="2019-01" db="EMBL/GenBank/DDBJ databases">
        <title>A draft genome assembly of the solar-powered sea slug Elysia chlorotica.</title>
        <authorList>
            <person name="Cai H."/>
            <person name="Li Q."/>
            <person name="Fang X."/>
            <person name="Li J."/>
            <person name="Curtis N.E."/>
            <person name="Altenburger A."/>
            <person name="Shibata T."/>
            <person name="Feng M."/>
            <person name="Maeda T."/>
            <person name="Schwartz J.A."/>
            <person name="Shigenobu S."/>
            <person name="Lundholm N."/>
            <person name="Nishiyama T."/>
            <person name="Yang H."/>
            <person name="Hasebe M."/>
            <person name="Li S."/>
            <person name="Pierce S.K."/>
            <person name="Wang J."/>
        </authorList>
    </citation>
    <scope>NUCLEOTIDE SEQUENCE [LARGE SCALE GENOMIC DNA]</scope>
    <source>
        <strain evidence="2">EC2010</strain>
        <tissue evidence="2">Whole organism of an adult</tissue>
    </source>
</reference>
<dbReference type="EMBL" id="RQTK01000573">
    <property type="protein sequence ID" value="RUS77538.1"/>
    <property type="molecule type" value="Genomic_DNA"/>
</dbReference>
<name>A0A433T7P3_ELYCH</name>
<gene>
    <name evidence="2" type="ORF">EGW08_014692</name>
</gene>
<keyword evidence="1" id="KW-0732">Signal</keyword>
<proteinExistence type="predicted"/>
<accession>A0A433T7P3</accession>
<protein>
    <submittedName>
        <fullName evidence="2">Uncharacterized protein</fullName>
    </submittedName>
</protein>
<evidence type="ECO:0000313" key="3">
    <source>
        <dbReference type="Proteomes" id="UP000271974"/>
    </source>
</evidence>
<dbReference type="Proteomes" id="UP000271974">
    <property type="component" value="Unassembled WGS sequence"/>
</dbReference>
<feature type="signal peptide" evidence="1">
    <location>
        <begin position="1"/>
        <end position="18"/>
    </location>
</feature>
<sequence>MKVAVLLVLAVAITATSGATLEKRGLRDYLRNITAIGLDTYSGLLDLATARWRDLKQRVTDYDIRGRFSQIRSNVKARYGDIVNNLNDIVFNKVATAAKDVIKGASDILEVKKIVEKVRLSLGKDADDVTDDQIDDIVQAVEDDIATGDSDVNIDADLDKRGFRDYIRNKTYSLYAKAKEGWNKLKQKMRDYDIRGKLSTIKQKLKEKFGDVADDLGDVIISNIVEAAKVAIEDSSDILAVGDITDLIRSSLGSVVDAVSDDLLGDIVQVLEDDVSSDN</sequence>
<organism evidence="2 3">
    <name type="scientific">Elysia chlorotica</name>
    <name type="common">Eastern emerald elysia</name>
    <name type="synonym">Sea slug</name>
    <dbReference type="NCBI Taxonomy" id="188477"/>
    <lineage>
        <taxon>Eukaryota</taxon>
        <taxon>Metazoa</taxon>
        <taxon>Spiralia</taxon>
        <taxon>Lophotrochozoa</taxon>
        <taxon>Mollusca</taxon>
        <taxon>Gastropoda</taxon>
        <taxon>Heterobranchia</taxon>
        <taxon>Euthyneura</taxon>
        <taxon>Panpulmonata</taxon>
        <taxon>Sacoglossa</taxon>
        <taxon>Placobranchoidea</taxon>
        <taxon>Plakobranchidae</taxon>
        <taxon>Elysia</taxon>
    </lineage>
</organism>
<dbReference type="AlphaFoldDB" id="A0A433T7P3"/>
<evidence type="ECO:0000256" key="1">
    <source>
        <dbReference type="SAM" id="SignalP"/>
    </source>
</evidence>
<feature type="chain" id="PRO_5019236353" evidence="1">
    <location>
        <begin position="19"/>
        <end position="279"/>
    </location>
</feature>
<dbReference type="OrthoDB" id="6484170at2759"/>